<accession>A0ABU8MX97</accession>
<dbReference type="InterPro" id="IPR052016">
    <property type="entry name" value="Bact_Sigma-Reg"/>
</dbReference>
<evidence type="ECO:0000259" key="2">
    <source>
        <dbReference type="SMART" id="SM00065"/>
    </source>
</evidence>
<dbReference type="Proteomes" id="UP001385809">
    <property type="component" value="Unassembled WGS sequence"/>
</dbReference>
<reference evidence="4 5" key="1">
    <citation type="submission" date="2024-03" db="EMBL/GenBank/DDBJ databases">
        <title>Actinomycetospora sp. OC33-EN08, a novel actinomycete isolated from wild orchid (Aerides multiflora).</title>
        <authorList>
            <person name="Suriyachadkun C."/>
        </authorList>
    </citation>
    <scope>NUCLEOTIDE SEQUENCE [LARGE SCALE GENOMIC DNA]</scope>
    <source>
        <strain evidence="4 5">OC33-EN08</strain>
    </source>
</reference>
<dbReference type="InterPro" id="IPR029016">
    <property type="entry name" value="GAF-like_dom_sf"/>
</dbReference>
<dbReference type="SMART" id="SM00331">
    <property type="entry name" value="PP2C_SIG"/>
    <property type="match status" value="1"/>
</dbReference>
<dbReference type="Pfam" id="PF01590">
    <property type="entry name" value="GAF"/>
    <property type="match status" value="1"/>
</dbReference>
<sequence>MRAEPRAGQGTEDADVLGDPARLRALHRSELSAAADPELDAIAERVRRLLGVPVGLVSLVDPDGQSFPGQAGLPPPWSEERRTPLSHSFCRHVVVSAEPLVVEDAREDERVRENLAIRDLSVIAYAGMPLVDGEGHVLGSLCAIDAVPRRWTADELELLAGLAAGCSAELRVRLAEVRAREERERRDVVERDLSASFDRSQSLLRASQAFTDASDVAGIRRQLSELVATTLEPSSVRVAVLDEGTYRLHDGAADTPRAGAELPWAEHGPGESPDEELLVVGSEDDPDGGFPTGFRAWLAHQGTRVALVVRLCGDDGELGLMVMGWPADPLLDAADRLYARTIAGYVAQAVARVRFVERRVTVAHEMQTAMLAPLPEVPGVELVARYLPADDHEDVGGDWYDVSLLPDHVVAASVGDVVGHTLDSAIRMGQIRSMLRQAAWDVEGPPSRVLAAVERAVDGDGLGHAGTAVLARLRRRDPGRWEMTWTNAGHPPPLVVDPDGAVRVLEGLDPLFGFPAVVQRARTDHTAELQDGATIVLHTDGLVEHVGEDLDEGSRRLREALGRHAGLPLEELVDATITTVAPAAVDDVVVLAVRLGATGHE</sequence>
<dbReference type="InterPro" id="IPR001932">
    <property type="entry name" value="PPM-type_phosphatase-like_dom"/>
</dbReference>
<dbReference type="EMBL" id="JBBEGN010000033">
    <property type="protein sequence ID" value="MEJ2871938.1"/>
    <property type="molecule type" value="Genomic_DNA"/>
</dbReference>
<organism evidence="4 5">
    <name type="scientific">Actinomycetospora aurantiaca</name>
    <dbReference type="NCBI Taxonomy" id="3129233"/>
    <lineage>
        <taxon>Bacteria</taxon>
        <taxon>Bacillati</taxon>
        <taxon>Actinomycetota</taxon>
        <taxon>Actinomycetes</taxon>
        <taxon>Pseudonocardiales</taxon>
        <taxon>Pseudonocardiaceae</taxon>
        <taxon>Actinomycetospora</taxon>
    </lineage>
</organism>
<dbReference type="SUPFAM" id="SSF81606">
    <property type="entry name" value="PP2C-like"/>
    <property type="match status" value="1"/>
</dbReference>
<keyword evidence="1" id="KW-0378">Hydrolase</keyword>
<evidence type="ECO:0000259" key="3">
    <source>
        <dbReference type="SMART" id="SM00331"/>
    </source>
</evidence>
<dbReference type="Gene3D" id="3.30.450.40">
    <property type="match status" value="2"/>
</dbReference>
<protein>
    <submittedName>
        <fullName evidence="4">GAF domain-containing SpoIIE family protein phosphatase</fullName>
    </submittedName>
</protein>
<dbReference type="RefSeq" id="WP_337698518.1">
    <property type="nucleotide sequence ID" value="NZ_JBBEGN010000033.1"/>
</dbReference>
<gene>
    <name evidence="4" type="ORF">WCD74_29550</name>
</gene>
<name>A0ABU8MX97_9PSEU</name>
<evidence type="ECO:0000313" key="5">
    <source>
        <dbReference type="Proteomes" id="UP001385809"/>
    </source>
</evidence>
<proteinExistence type="predicted"/>
<evidence type="ECO:0000313" key="4">
    <source>
        <dbReference type="EMBL" id="MEJ2871938.1"/>
    </source>
</evidence>
<dbReference type="SUPFAM" id="SSF55781">
    <property type="entry name" value="GAF domain-like"/>
    <property type="match status" value="2"/>
</dbReference>
<evidence type="ECO:0000256" key="1">
    <source>
        <dbReference type="ARBA" id="ARBA00022801"/>
    </source>
</evidence>
<feature type="domain" description="GAF" evidence="2">
    <location>
        <begin position="34"/>
        <end position="180"/>
    </location>
</feature>
<dbReference type="InterPro" id="IPR003018">
    <property type="entry name" value="GAF"/>
</dbReference>
<dbReference type="PANTHER" id="PTHR43156">
    <property type="entry name" value="STAGE II SPORULATION PROTEIN E-RELATED"/>
    <property type="match status" value="1"/>
</dbReference>
<feature type="domain" description="PPM-type phosphatase" evidence="3">
    <location>
        <begin position="380"/>
        <end position="595"/>
    </location>
</feature>
<comment type="caution">
    <text evidence="4">The sequence shown here is derived from an EMBL/GenBank/DDBJ whole genome shotgun (WGS) entry which is preliminary data.</text>
</comment>
<dbReference type="SMART" id="SM00065">
    <property type="entry name" value="GAF"/>
    <property type="match status" value="2"/>
</dbReference>
<feature type="domain" description="GAF" evidence="2">
    <location>
        <begin position="215"/>
        <end position="360"/>
    </location>
</feature>
<dbReference type="Gene3D" id="3.60.40.10">
    <property type="entry name" value="PPM-type phosphatase domain"/>
    <property type="match status" value="1"/>
</dbReference>
<dbReference type="InterPro" id="IPR036457">
    <property type="entry name" value="PPM-type-like_dom_sf"/>
</dbReference>
<dbReference type="Pfam" id="PF07228">
    <property type="entry name" value="SpoIIE"/>
    <property type="match status" value="1"/>
</dbReference>
<dbReference type="PANTHER" id="PTHR43156:SF2">
    <property type="entry name" value="STAGE II SPORULATION PROTEIN E"/>
    <property type="match status" value="1"/>
</dbReference>
<keyword evidence="5" id="KW-1185">Reference proteome</keyword>